<keyword evidence="1" id="KW-0547">Nucleotide-binding</keyword>
<evidence type="ECO:0000256" key="1">
    <source>
        <dbReference type="ARBA" id="ARBA00022741"/>
    </source>
</evidence>
<dbReference type="GO" id="GO:0005524">
    <property type="term" value="F:ATP binding"/>
    <property type="evidence" value="ECO:0007669"/>
    <property type="project" value="UniProtKB-KW"/>
</dbReference>
<sequence length="808" mass="92723">MSTTELKRIFAQNPKILLGRKGIRAILCDVFYNDMAKVNLMLTAYDEGIVDSLRSCSPLTAVEKSRYAKILIQNHAMVDDRAKWAVDTWNSSFDSAIASALDAIEAEIQEETASSELEVVPVAPQFDFTAEVDNEMFDRSDVEDYFVNPTIRLDKNRIYISCGIGNSDNGFFIYGIKKALICEHANANAYALVYNYMIRNSQMNDDDIPRFLKKDERLYEIDYRSVFRTAIILLQLIKNNYCKNGVLELAYHGEADNLKTAIRIIDTYEALFSRLMGKEPVKLSARLNAKGIPVYLDGRDGIYACNNDEFISNAREIWYGRKINYKLTKDNLADLEYILTEISPFDSFKEGQFEALCKMISAKKHSVCIMPTGSGKSLIYYFISILQPLPIFIISPTDILIQDQIRNLQAFHRIDNVAHLQLTGENSFSCYEMFNSFNYITPTTLQNRNLLVAFRYINKGSIERYESMVREYELSSGPLLSFVVLDEIHCLSNWGHDFRPEYLMLSKFLNKFLDQITFLGFTATANYTVVEDVQKQLGIPQENIISPIAFEKNNISYEFHCVKTQNEMYALLGQISETLMTRNERTIIFTKNDDFSRKVADVVGYEADIFSRDNPEAYHHFADQKCKVLVASEELGIGINLPNIRNIIHFGLPLSKSEYIQEVGRAGRANEQVHSYIIYLSAANAPERLLKRDTPINEIPSLLEGLNNDYADAYRKLTNNCPTSDVLYQQLMSVYDDFNRRDRALYVETYQPDELADAKQKLYMLYVVGYINNWYAYSKSKDDTGIDIMIDVNSIDTKSYKKRPQKDV</sequence>
<dbReference type="RefSeq" id="WP_044664191.1">
    <property type="nucleotide sequence ID" value="NZ_CDRZ01000040.1"/>
</dbReference>
<dbReference type="PROSITE" id="PS51194">
    <property type="entry name" value="HELICASE_CTER"/>
    <property type="match status" value="1"/>
</dbReference>
<dbReference type="SMART" id="SM00487">
    <property type="entry name" value="DEXDc"/>
    <property type="match status" value="1"/>
</dbReference>
<dbReference type="Pfam" id="PF00270">
    <property type="entry name" value="DEAD"/>
    <property type="match status" value="1"/>
</dbReference>
<evidence type="ECO:0000259" key="6">
    <source>
        <dbReference type="PROSITE" id="PS51194"/>
    </source>
</evidence>
<evidence type="ECO:0000256" key="3">
    <source>
        <dbReference type="ARBA" id="ARBA00022840"/>
    </source>
</evidence>
<feature type="domain" description="Helicase ATP-binding" evidence="5">
    <location>
        <begin position="357"/>
        <end position="543"/>
    </location>
</feature>
<dbReference type="InterPro" id="IPR014001">
    <property type="entry name" value="Helicase_ATP-bd"/>
</dbReference>
<accession>A0A0B7MIX7</accession>
<evidence type="ECO:0000256" key="2">
    <source>
        <dbReference type="ARBA" id="ARBA00022801"/>
    </source>
</evidence>
<evidence type="ECO:0000313" key="8">
    <source>
        <dbReference type="Proteomes" id="UP000046155"/>
    </source>
</evidence>
<dbReference type="PANTHER" id="PTHR13710">
    <property type="entry name" value="DNA HELICASE RECQ FAMILY MEMBER"/>
    <property type="match status" value="1"/>
</dbReference>
<dbReference type="EMBL" id="CDRZ01000040">
    <property type="protein sequence ID" value="CEO87916.1"/>
    <property type="molecule type" value="Genomic_DNA"/>
</dbReference>
<organism evidence="7 8">
    <name type="scientific">Syntrophaceticus schinkii</name>
    <dbReference type="NCBI Taxonomy" id="499207"/>
    <lineage>
        <taxon>Bacteria</taxon>
        <taxon>Bacillati</taxon>
        <taxon>Bacillota</taxon>
        <taxon>Clostridia</taxon>
        <taxon>Thermoanaerobacterales</taxon>
        <taxon>Thermoanaerobacterales Family III. Incertae Sedis</taxon>
        <taxon>Syntrophaceticus</taxon>
    </lineage>
</organism>
<feature type="domain" description="Helicase C-terminal" evidence="6">
    <location>
        <begin position="543"/>
        <end position="707"/>
    </location>
</feature>
<dbReference type="InterPro" id="IPR001650">
    <property type="entry name" value="Helicase_C-like"/>
</dbReference>
<dbReference type="SUPFAM" id="SSF52540">
    <property type="entry name" value="P-loop containing nucleoside triphosphate hydrolases"/>
    <property type="match status" value="1"/>
</dbReference>
<keyword evidence="4" id="KW-0238">DNA-binding</keyword>
<dbReference type="InterPro" id="IPR011545">
    <property type="entry name" value="DEAD/DEAH_box_helicase_dom"/>
</dbReference>
<keyword evidence="8" id="KW-1185">Reference proteome</keyword>
<dbReference type="Pfam" id="PF00271">
    <property type="entry name" value="Helicase_C"/>
    <property type="match status" value="1"/>
</dbReference>
<evidence type="ECO:0000259" key="5">
    <source>
        <dbReference type="PROSITE" id="PS51192"/>
    </source>
</evidence>
<dbReference type="PROSITE" id="PS51192">
    <property type="entry name" value="HELICASE_ATP_BIND_1"/>
    <property type="match status" value="1"/>
</dbReference>
<reference evidence="8" key="1">
    <citation type="submission" date="2015-01" db="EMBL/GenBank/DDBJ databases">
        <authorList>
            <person name="Manzoor Shahid"/>
            <person name="Zubair Saima"/>
        </authorList>
    </citation>
    <scope>NUCLEOTIDE SEQUENCE [LARGE SCALE GENOMIC DNA]</scope>
    <source>
        <strain evidence="8">Sp3</strain>
    </source>
</reference>
<dbReference type="InterPro" id="IPR002464">
    <property type="entry name" value="DNA/RNA_helicase_DEAH_CS"/>
</dbReference>
<dbReference type="GO" id="GO:0005737">
    <property type="term" value="C:cytoplasm"/>
    <property type="evidence" value="ECO:0007669"/>
    <property type="project" value="TreeGrafter"/>
</dbReference>
<dbReference type="InterPro" id="IPR027417">
    <property type="entry name" value="P-loop_NTPase"/>
</dbReference>
<proteinExistence type="predicted"/>
<evidence type="ECO:0000256" key="4">
    <source>
        <dbReference type="ARBA" id="ARBA00023125"/>
    </source>
</evidence>
<dbReference type="GO" id="GO:0016787">
    <property type="term" value="F:hydrolase activity"/>
    <property type="evidence" value="ECO:0007669"/>
    <property type="project" value="UniProtKB-KW"/>
</dbReference>
<dbReference type="GO" id="GO:0009378">
    <property type="term" value="F:four-way junction helicase activity"/>
    <property type="evidence" value="ECO:0007669"/>
    <property type="project" value="TreeGrafter"/>
</dbReference>
<dbReference type="OrthoDB" id="9774462at2"/>
<dbReference type="SMART" id="SM00490">
    <property type="entry name" value="HELICc"/>
    <property type="match status" value="1"/>
</dbReference>
<dbReference type="Proteomes" id="UP000046155">
    <property type="component" value="Unassembled WGS sequence"/>
</dbReference>
<evidence type="ECO:0000313" key="7">
    <source>
        <dbReference type="EMBL" id="CEO87916.1"/>
    </source>
</evidence>
<dbReference type="GO" id="GO:0005694">
    <property type="term" value="C:chromosome"/>
    <property type="evidence" value="ECO:0007669"/>
    <property type="project" value="TreeGrafter"/>
</dbReference>
<keyword evidence="3" id="KW-0067">ATP-binding</keyword>
<dbReference type="AlphaFoldDB" id="A0A0B7MIX7"/>
<protein>
    <submittedName>
        <fullName evidence="7">Uncharacterized protein</fullName>
    </submittedName>
</protein>
<dbReference type="GO" id="GO:0043138">
    <property type="term" value="F:3'-5' DNA helicase activity"/>
    <property type="evidence" value="ECO:0007669"/>
    <property type="project" value="TreeGrafter"/>
</dbReference>
<dbReference type="GO" id="GO:0000724">
    <property type="term" value="P:double-strand break repair via homologous recombination"/>
    <property type="evidence" value="ECO:0007669"/>
    <property type="project" value="TreeGrafter"/>
</dbReference>
<dbReference type="Gene3D" id="3.40.50.300">
    <property type="entry name" value="P-loop containing nucleotide triphosphate hydrolases"/>
    <property type="match status" value="2"/>
</dbReference>
<gene>
    <name evidence="7" type="ORF">SSCH_1340011</name>
</gene>
<dbReference type="PANTHER" id="PTHR13710:SF108">
    <property type="entry name" value="ATP-DEPENDENT DNA HELICASE Q4"/>
    <property type="match status" value="1"/>
</dbReference>
<keyword evidence="2" id="KW-0378">Hydrolase</keyword>
<dbReference type="PROSITE" id="PS00690">
    <property type="entry name" value="DEAH_ATP_HELICASE"/>
    <property type="match status" value="1"/>
</dbReference>
<dbReference type="GO" id="GO:0003677">
    <property type="term" value="F:DNA binding"/>
    <property type="evidence" value="ECO:0007669"/>
    <property type="project" value="UniProtKB-KW"/>
</dbReference>
<name>A0A0B7MIX7_9FIRM</name>